<dbReference type="EMBL" id="JAAXYH010000001">
    <property type="protein sequence ID" value="NMH63638.1"/>
    <property type="molecule type" value="Genomic_DNA"/>
</dbReference>
<dbReference type="Proteomes" id="UP000737113">
    <property type="component" value="Unassembled WGS sequence"/>
</dbReference>
<organism evidence="2 3">
    <name type="scientific">Shewanella salipaludis</name>
    <dbReference type="NCBI Taxonomy" id="2723052"/>
    <lineage>
        <taxon>Bacteria</taxon>
        <taxon>Pseudomonadati</taxon>
        <taxon>Pseudomonadota</taxon>
        <taxon>Gammaproteobacteria</taxon>
        <taxon>Alteromonadales</taxon>
        <taxon>Shewanellaceae</taxon>
        <taxon>Shewanella</taxon>
    </lineage>
</organism>
<proteinExistence type="predicted"/>
<protein>
    <submittedName>
        <fullName evidence="2">Uncharacterized protein</fullName>
    </submittedName>
</protein>
<evidence type="ECO:0000313" key="2">
    <source>
        <dbReference type="EMBL" id="NMH63638.1"/>
    </source>
</evidence>
<dbReference type="AlphaFoldDB" id="A0A972JH53"/>
<reference evidence="2" key="1">
    <citation type="submission" date="2020-04" db="EMBL/GenBank/DDBJ databases">
        <title>Description of Shewanella salipaludis sp. nov., isolated from a salt marsh.</title>
        <authorList>
            <person name="Park S."/>
            <person name="Yoon J.-H."/>
        </authorList>
    </citation>
    <scope>NUCLEOTIDE SEQUENCE</scope>
    <source>
        <strain evidence="2">SHSM-M6</strain>
    </source>
</reference>
<keyword evidence="1" id="KW-1133">Transmembrane helix</keyword>
<keyword evidence="1" id="KW-0812">Transmembrane</keyword>
<dbReference type="RefSeq" id="WP_169562283.1">
    <property type="nucleotide sequence ID" value="NZ_JAAXYH010000001.1"/>
</dbReference>
<feature type="transmembrane region" description="Helical" evidence="1">
    <location>
        <begin position="1100"/>
        <end position="1121"/>
    </location>
</feature>
<accession>A0A972JH53</accession>
<evidence type="ECO:0000256" key="1">
    <source>
        <dbReference type="SAM" id="Phobius"/>
    </source>
</evidence>
<gene>
    <name evidence="2" type="ORF">HC757_00360</name>
</gene>
<comment type="caution">
    <text evidence="2">The sequence shown here is derived from an EMBL/GenBank/DDBJ whole genome shotgun (WGS) entry which is preliminary data.</text>
</comment>
<sequence length="1136" mass="125509">MNTTATSFTHMGELITNYAAIKPVDAGHKMQALIDMKGLPLIFAIGNDQKLRVIHQPIDSQAPWETEQIFQENVNNFSVYQSADKKKVRIALISEEDGVQSMLYTDVLSNDFAEVLQNGPLNWISQSLPDDIGKIDRIMIDLDNGLITTKGDVTFYYGFVLGSDLKKYVLPGNGSEIMGVQIGSYMDDQGIFLLYNSNGTPVLVFTPFGTQPGASNIRYNLKGWVGSIALHRTGTGTDQIFCAGDALNLHKNHRSNLELIPAKKDTTLVVPSVSSDESGVTIFLLQQTNVGESKLLYLTNRYLNGETNEFSEEWTSAIPILDDVKQYTSVKGTLDNNHLVVANSHDQLSHWFFDPVSTMWRTQGICIEGPDDILEFDSYTTSMCLEDNTSESAGYLCGEKCYISASGNVKAEVNGVSLQLGPDQPKLTKTDLTGTVSVIMPTMGLDTPLIQIGRDIGNVSEVIDPAHLAMQRLTKINGAEQFNKIRTHDGLPLWNNGNRPSDTNLDQAAKVLGQLVKNRHEMFQEQRAKILGEHHNNDYLQDDTWGAKFEENGDISFLGSQAAKDEVDPNKTSGGFHPFKWIGHAISTVFQGIKSVFQKIRSFVVKIRNKVVSFIIRIGNKIITYVINTIEEIFPFMTYVFDAIKLVFRKVIGFLGAVLGLDDIWVTHKIITKTTRNGSDAQIDYFEKQASSWENYITNNIQDLLEKFDEAGSASDPGGSGQSAFEKVLNAFANPLINFSFYHLQHSGAMKILSKIGVSDLPLVGDYLEQQEKMMKEMKAIIDEEVRAVTHAISHPLQFKKNIIAIIKPFAKRVLEITQGILTGMADALIGALRHAQQMLNTPLKLPFFSAFYKFLGRTYDPDQDWNEDLTFLDLTSLIIAIPTSVSYRIFTLGKKIKNKVPDGFGDREMFDTILAPAAVNELNLAQSANTPIGLTSVPQANQDVDEIQKVIHFYGALGGVLAGFGGALKSIINAFIPEDVPLKVNFVTSLILSSLTMPIQGYDSEEKKAKAAYGLRWTAFIIALIKNIVFQSPSGEQKLTKKTRRIGVLVAESVTTVIDPTADILDWPGGFSFTSHCCARIGGMTNAINQVKTPPNPNVALVAVSFSTAGAIIVFFNSIFNVNNYEKNLHHGIIN</sequence>
<keyword evidence="1" id="KW-0472">Membrane</keyword>
<keyword evidence="3" id="KW-1185">Reference proteome</keyword>
<evidence type="ECO:0000313" key="3">
    <source>
        <dbReference type="Proteomes" id="UP000737113"/>
    </source>
</evidence>
<name>A0A972JH53_9GAMM</name>